<evidence type="ECO:0000313" key="2">
    <source>
        <dbReference type="Proteomes" id="UP000594072"/>
    </source>
</evidence>
<dbReference type="RefSeq" id="YP_010677653.1">
    <property type="nucleotide sequence ID" value="NC_071024.1"/>
</dbReference>
<keyword evidence="2" id="KW-1185">Reference proteome</keyword>
<sequence length="332" mass="35144">MSWDSVPWFVGGGAEHSPEVARLLAYAAVGGAEGLVTPDDLKVTPLDVPGGGVKIAPGAALVRNRAAGGDLQTYVARNPTTDIVSIAATGSGSGRTDLIVAQIEDPYMPGEPWQEPTDPKVGPYVYTRVIPNVPAGTKRLQDVPGYSGRSAITLARVTLPASTGTVTAGMITDLRKMARPRTERRMTTVFPAGARTAGNKLPTSGSYAPWPLTTAQRPAVQVPEWATRIDIVVHMSGILFLKGGATVDTVAGTRTVFGTTTPSENGILIQDVEDTDGRYTFTTIGTHAIPASMRGTTQYIEAQAVRTVGVGNWYADYQSSIVIDWQFSEEAV</sequence>
<gene>
    <name evidence="1" type="primary">19</name>
    <name evidence="1" type="ORF">SEA_PHIVES_19</name>
</gene>
<dbReference type="GeneID" id="77954037"/>
<reference evidence="2" key="1">
    <citation type="submission" date="2020-08" db="EMBL/GenBank/DDBJ databases">
        <authorList>
            <person name="Jean-Baptiste R."/>
            <person name="Gibb B.P."/>
            <person name="Hussain S.I."/>
            <person name="Kamruzzaman M.A."/>
            <person name="Mosfique B."/>
            <person name="McPherson K.A."/>
            <person name="LaCorte G.A."/>
            <person name="Khan M.A."/>
            <person name="Chohan S."/>
            <person name="Le T.Q."/>
            <person name="Hernandez K.M."/>
            <person name="Mata K."/>
            <person name="Percy M."/>
            <person name="Ball S.L."/>
            <person name="Garlena R.A."/>
            <person name="Russell D.A."/>
            <person name="Pope W.H."/>
            <person name="Jacobs-Sera D."/>
            <person name="Hatfull G.F."/>
        </authorList>
    </citation>
    <scope>NUCLEOTIDE SEQUENCE [LARGE SCALE GENOMIC DNA]</scope>
</reference>
<organism evidence="1 2">
    <name type="scientific">Arthrobacter phage Phives</name>
    <dbReference type="NCBI Taxonomy" id="2776856"/>
    <lineage>
        <taxon>Viruses</taxon>
        <taxon>Duplodnaviria</taxon>
        <taxon>Heunggongvirae</taxon>
        <taxon>Uroviricota</taxon>
        <taxon>Caudoviricetes</taxon>
        <taxon>Casidaviridae</taxon>
        <taxon>Yangvirus</taxon>
        <taxon>Yangvirus phives</taxon>
    </lineage>
</organism>
<dbReference type="Proteomes" id="UP000594072">
    <property type="component" value="Segment"/>
</dbReference>
<proteinExistence type="predicted"/>
<accession>A0A7M1CLJ7</accession>
<name>A0A7M1CLJ7_9CAUD</name>
<evidence type="ECO:0000313" key="1">
    <source>
        <dbReference type="EMBL" id="QOP65147.1"/>
    </source>
</evidence>
<dbReference type="KEGG" id="vg:77954037"/>
<protein>
    <submittedName>
        <fullName evidence="1">Minor tail protein</fullName>
    </submittedName>
</protein>
<dbReference type="EMBL" id="MT889376">
    <property type="protein sequence ID" value="QOP65147.1"/>
    <property type="molecule type" value="Genomic_DNA"/>
</dbReference>